<proteinExistence type="predicted"/>
<feature type="compositionally biased region" description="Basic and acidic residues" evidence="1">
    <location>
        <begin position="7"/>
        <end position="19"/>
    </location>
</feature>
<dbReference type="Gramene" id="ORUFI04G22700.1">
    <property type="protein sequence ID" value="ORUFI04G22700.1"/>
    <property type="gene ID" value="ORUFI04G22700"/>
</dbReference>
<dbReference type="AlphaFoldDB" id="A0A0E0PCF6"/>
<accession>A0A0E0PCF6</accession>
<dbReference type="Proteomes" id="UP000008022">
    <property type="component" value="Unassembled WGS sequence"/>
</dbReference>
<evidence type="ECO:0000256" key="1">
    <source>
        <dbReference type="SAM" id="MobiDB-lite"/>
    </source>
</evidence>
<reference evidence="2" key="2">
    <citation type="submission" date="2015-06" db="UniProtKB">
        <authorList>
            <consortium name="EnsemblPlants"/>
        </authorList>
    </citation>
    <scope>IDENTIFICATION</scope>
</reference>
<name>A0A0E0PCF6_ORYRU</name>
<evidence type="ECO:0000313" key="3">
    <source>
        <dbReference type="Proteomes" id="UP000008022"/>
    </source>
</evidence>
<feature type="compositionally biased region" description="Basic and acidic residues" evidence="1">
    <location>
        <begin position="48"/>
        <end position="66"/>
    </location>
</feature>
<organism evidence="2 3">
    <name type="scientific">Oryza rufipogon</name>
    <name type="common">Brownbeard rice</name>
    <name type="synonym">Asian wild rice</name>
    <dbReference type="NCBI Taxonomy" id="4529"/>
    <lineage>
        <taxon>Eukaryota</taxon>
        <taxon>Viridiplantae</taxon>
        <taxon>Streptophyta</taxon>
        <taxon>Embryophyta</taxon>
        <taxon>Tracheophyta</taxon>
        <taxon>Spermatophyta</taxon>
        <taxon>Magnoliopsida</taxon>
        <taxon>Liliopsida</taxon>
        <taxon>Poales</taxon>
        <taxon>Poaceae</taxon>
        <taxon>BOP clade</taxon>
        <taxon>Oryzoideae</taxon>
        <taxon>Oryzeae</taxon>
        <taxon>Oryzinae</taxon>
        <taxon>Oryza</taxon>
    </lineage>
</organism>
<dbReference type="EnsemblPlants" id="ORUFI04G22700.1">
    <property type="protein sequence ID" value="ORUFI04G22700.1"/>
    <property type="gene ID" value="ORUFI04G22700"/>
</dbReference>
<protein>
    <submittedName>
        <fullName evidence="2">Uncharacterized protein</fullName>
    </submittedName>
</protein>
<dbReference type="HOGENOM" id="CLU_2472981_0_0_1"/>
<keyword evidence="3" id="KW-1185">Reference proteome</keyword>
<sequence length="88" mass="9829">MAEDASEWQRRARAKDASGRQRSTAPRTRGNDDRGAAPARAIWEEGEGVEREYGRGEGEGKRRGAHDWQANPDQPANHPHMQAHSCTH</sequence>
<reference evidence="3" key="1">
    <citation type="submission" date="2013-06" db="EMBL/GenBank/DDBJ databases">
        <authorList>
            <person name="Zhao Q."/>
        </authorList>
    </citation>
    <scope>NUCLEOTIDE SEQUENCE</scope>
    <source>
        <strain evidence="3">cv. W1943</strain>
    </source>
</reference>
<evidence type="ECO:0000313" key="2">
    <source>
        <dbReference type="EnsemblPlants" id="ORUFI04G22700.1"/>
    </source>
</evidence>
<feature type="region of interest" description="Disordered" evidence="1">
    <location>
        <begin position="1"/>
        <end position="88"/>
    </location>
</feature>